<organism evidence="1 2">
    <name type="scientific">Heterorhabditis bacteriophora</name>
    <name type="common">Entomopathogenic nematode worm</name>
    <dbReference type="NCBI Taxonomy" id="37862"/>
    <lineage>
        <taxon>Eukaryota</taxon>
        <taxon>Metazoa</taxon>
        <taxon>Ecdysozoa</taxon>
        <taxon>Nematoda</taxon>
        <taxon>Chromadorea</taxon>
        <taxon>Rhabditida</taxon>
        <taxon>Rhabditina</taxon>
        <taxon>Rhabditomorpha</taxon>
        <taxon>Strongyloidea</taxon>
        <taxon>Heterorhabditidae</taxon>
        <taxon>Heterorhabditis</taxon>
    </lineage>
</organism>
<protein>
    <submittedName>
        <fullName evidence="2">DDE_Tnp_1_7 domain-containing protein</fullName>
    </submittedName>
</protein>
<proteinExistence type="predicted"/>
<dbReference type="Proteomes" id="UP000095283">
    <property type="component" value="Unplaced"/>
</dbReference>
<dbReference type="AlphaFoldDB" id="A0A1I7WTK8"/>
<keyword evidence="1" id="KW-1185">Reference proteome</keyword>
<sequence>MTITLHRSSTFNEATLINGKKFELKYDLNNNRAKDDSEADRLVEERTFAWDWPFCTDGKYLVLLFIWMKLSSYYRLRIHLNTKHTYAYFIILLRDISRYNETTKRLKRVRKVYRLPDHYDVSTTTTTMYDWAVVVEAHKREKNRPLLRRVDTLS</sequence>
<dbReference type="WBParaSite" id="Hba_08484">
    <property type="protein sequence ID" value="Hba_08484"/>
    <property type="gene ID" value="Hba_08484"/>
</dbReference>
<accession>A0A1I7WTK8</accession>
<name>A0A1I7WTK8_HETBA</name>
<reference evidence="2" key="1">
    <citation type="submission" date="2016-11" db="UniProtKB">
        <authorList>
            <consortium name="WormBaseParasite"/>
        </authorList>
    </citation>
    <scope>IDENTIFICATION</scope>
</reference>
<evidence type="ECO:0000313" key="2">
    <source>
        <dbReference type="WBParaSite" id="Hba_08484"/>
    </source>
</evidence>
<evidence type="ECO:0000313" key="1">
    <source>
        <dbReference type="Proteomes" id="UP000095283"/>
    </source>
</evidence>